<keyword evidence="5 8" id="KW-0812">Transmembrane</keyword>
<dbReference type="PANTHER" id="PTHR36838">
    <property type="entry name" value="AUXIN EFFLUX CARRIER FAMILY PROTEIN"/>
    <property type="match status" value="1"/>
</dbReference>
<evidence type="ECO:0000256" key="8">
    <source>
        <dbReference type="SAM" id="Phobius"/>
    </source>
</evidence>
<organism evidence="9 10">
    <name type="scientific">Nocardiopsis mangrovi</name>
    <dbReference type="NCBI Taxonomy" id="1179818"/>
    <lineage>
        <taxon>Bacteria</taxon>
        <taxon>Bacillati</taxon>
        <taxon>Actinomycetota</taxon>
        <taxon>Actinomycetes</taxon>
        <taxon>Streptosporangiales</taxon>
        <taxon>Nocardiopsidaceae</taxon>
        <taxon>Nocardiopsis</taxon>
    </lineage>
</organism>
<dbReference type="Proteomes" id="UP001595923">
    <property type="component" value="Unassembled WGS sequence"/>
</dbReference>
<dbReference type="Pfam" id="PF03547">
    <property type="entry name" value="Mem_trans"/>
    <property type="match status" value="1"/>
</dbReference>
<feature type="transmembrane region" description="Helical" evidence="8">
    <location>
        <begin position="313"/>
        <end position="333"/>
    </location>
</feature>
<evidence type="ECO:0000256" key="3">
    <source>
        <dbReference type="ARBA" id="ARBA00022448"/>
    </source>
</evidence>
<feature type="transmembrane region" description="Helical" evidence="8">
    <location>
        <begin position="187"/>
        <end position="209"/>
    </location>
</feature>
<reference evidence="10" key="1">
    <citation type="journal article" date="2019" name="Int. J. Syst. Evol. Microbiol.">
        <title>The Global Catalogue of Microorganisms (GCM) 10K type strain sequencing project: providing services to taxonomists for standard genome sequencing and annotation.</title>
        <authorList>
            <consortium name="The Broad Institute Genomics Platform"/>
            <consortium name="The Broad Institute Genome Sequencing Center for Infectious Disease"/>
            <person name="Wu L."/>
            <person name="Ma J."/>
        </authorList>
    </citation>
    <scope>NUCLEOTIDE SEQUENCE [LARGE SCALE GENOMIC DNA]</scope>
    <source>
        <strain evidence="10">XZYJ18</strain>
    </source>
</reference>
<keyword evidence="10" id="KW-1185">Reference proteome</keyword>
<evidence type="ECO:0000256" key="6">
    <source>
        <dbReference type="ARBA" id="ARBA00022989"/>
    </source>
</evidence>
<feature type="transmembrane region" description="Helical" evidence="8">
    <location>
        <begin position="36"/>
        <end position="59"/>
    </location>
</feature>
<comment type="caution">
    <text evidence="9">The sequence shown here is derived from an EMBL/GenBank/DDBJ whole genome shotgun (WGS) entry which is preliminary data.</text>
</comment>
<evidence type="ECO:0000256" key="1">
    <source>
        <dbReference type="ARBA" id="ARBA00004651"/>
    </source>
</evidence>
<feature type="transmembrane region" description="Helical" evidence="8">
    <location>
        <begin position="102"/>
        <end position="122"/>
    </location>
</feature>
<comment type="subcellular location">
    <subcellularLocation>
        <location evidence="1">Cell membrane</location>
        <topology evidence="1">Multi-pass membrane protein</topology>
    </subcellularLocation>
</comment>
<accession>A0ABV9DVA5</accession>
<evidence type="ECO:0000313" key="9">
    <source>
        <dbReference type="EMBL" id="MFC4561885.1"/>
    </source>
</evidence>
<feature type="transmembrane region" description="Helical" evidence="8">
    <location>
        <begin position="282"/>
        <end position="301"/>
    </location>
</feature>
<dbReference type="InterPro" id="IPR038770">
    <property type="entry name" value="Na+/solute_symporter_sf"/>
</dbReference>
<name>A0ABV9DVA5_9ACTN</name>
<keyword evidence="3" id="KW-0813">Transport</keyword>
<feature type="transmembrane region" description="Helical" evidence="8">
    <location>
        <begin position="134"/>
        <end position="152"/>
    </location>
</feature>
<gene>
    <name evidence="9" type="ORF">ACFO4E_08450</name>
</gene>
<proteinExistence type="inferred from homology"/>
<evidence type="ECO:0000256" key="4">
    <source>
        <dbReference type="ARBA" id="ARBA00022475"/>
    </source>
</evidence>
<feature type="transmembrane region" description="Helical" evidence="8">
    <location>
        <begin position="65"/>
        <end position="90"/>
    </location>
</feature>
<comment type="similarity">
    <text evidence="2">Belongs to the auxin efflux carrier (TC 2.A.69) family.</text>
</comment>
<dbReference type="PANTHER" id="PTHR36838:SF3">
    <property type="entry name" value="TRANSPORTER AUXIN EFFLUX CARRIER EC FAMILY"/>
    <property type="match status" value="1"/>
</dbReference>
<dbReference type="InterPro" id="IPR004776">
    <property type="entry name" value="Mem_transp_PIN-like"/>
</dbReference>
<keyword evidence="7 8" id="KW-0472">Membrane</keyword>
<keyword evidence="6 8" id="KW-1133">Transmembrane helix</keyword>
<dbReference type="RefSeq" id="WP_378572573.1">
    <property type="nucleotide sequence ID" value="NZ_JBHSFQ010000005.1"/>
</dbReference>
<evidence type="ECO:0000256" key="2">
    <source>
        <dbReference type="ARBA" id="ARBA00010145"/>
    </source>
</evidence>
<evidence type="ECO:0000256" key="5">
    <source>
        <dbReference type="ARBA" id="ARBA00022692"/>
    </source>
</evidence>
<sequence length="334" mass="33797">MGSAPLLSTMIPLLAIVLIGYLASHTRPFDGNAQKAVNDFVFYIALPALLFSAVAGSGLSEGISWTFIAANLAVLVLGSGIGLAAGTYLLRQPAPRALTTAMLAGYGNVAYLGVPLLVTAVGPQAALPVALGQLLHNLFFMVLYPLCAALAAQPTHTAQTASLARGEATEPPPAPVKSTGRAIVRGVVLNPVSLSVVAGLLFALFGLGLPSPATATIEMLAGAAAPGALFSVGLTLRQAVSALREGSVGVPELGCTVLVKLAVMPLIAVALVTWVFPMPAVWAFTTVVMCGLPNAATAYVLAQQKESGAQQAAASIVTTSALSLITLPLAALIA</sequence>
<evidence type="ECO:0000256" key="7">
    <source>
        <dbReference type="ARBA" id="ARBA00023136"/>
    </source>
</evidence>
<dbReference type="EMBL" id="JBHSFQ010000005">
    <property type="protein sequence ID" value="MFC4561885.1"/>
    <property type="molecule type" value="Genomic_DNA"/>
</dbReference>
<protein>
    <submittedName>
        <fullName evidence="9">AEC family transporter</fullName>
    </submittedName>
</protein>
<feature type="transmembrane region" description="Helical" evidence="8">
    <location>
        <begin position="6"/>
        <end position="24"/>
    </location>
</feature>
<dbReference type="Gene3D" id="1.20.1530.20">
    <property type="match status" value="1"/>
</dbReference>
<keyword evidence="4" id="KW-1003">Cell membrane</keyword>
<feature type="transmembrane region" description="Helical" evidence="8">
    <location>
        <begin position="215"/>
        <end position="236"/>
    </location>
</feature>
<feature type="transmembrane region" description="Helical" evidence="8">
    <location>
        <begin position="257"/>
        <end position="276"/>
    </location>
</feature>
<evidence type="ECO:0000313" key="10">
    <source>
        <dbReference type="Proteomes" id="UP001595923"/>
    </source>
</evidence>